<comment type="caution">
    <text evidence="5">The sequence shown here is derived from an EMBL/GenBank/DDBJ whole genome shotgun (WGS) entry which is preliminary data.</text>
</comment>
<feature type="compositionally biased region" description="Basic residues" evidence="3">
    <location>
        <begin position="74"/>
        <end position="83"/>
    </location>
</feature>
<feature type="compositionally biased region" description="Basic and acidic residues" evidence="3">
    <location>
        <begin position="198"/>
        <end position="221"/>
    </location>
</feature>
<evidence type="ECO:0000256" key="3">
    <source>
        <dbReference type="SAM" id="MobiDB-lite"/>
    </source>
</evidence>
<name>A0AAD9DGN1_9STRA</name>
<evidence type="ECO:0000259" key="4">
    <source>
        <dbReference type="PROSITE" id="PS50102"/>
    </source>
</evidence>
<gene>
    <name evidence="5" type="ORF">QTG54_003288</name>
</gene>
<proteinExistence type="predicted"/>
<dbReference type="PROSITE" id="PS50102">
    <property type="entry name" value="RRM"/>
    <property type="match status" value="1"/>
</dbReference>
<keyword evidence="6" id="KW-1185">Reference proteome</keyword>
<dbReference type="PANTHER" id="PTHR48027">
    <property type="entry name" value="HETEROGENEOUS NUCLEAR RIBONUCLEOPROTEIN 87F-RELATED"/>
    <property type="match status" value="1"/>
</dbReference>
<dbReference type="Gene3D" id="3.30.70.330">
    <property type="match status" value="1"/>
</dbReference>
<dbReference type="InterPro" id="IPR012677">
    <property type="entry name" value="Nucleotide-bd_a/b_plait_sf"/>
</dbReference>
<accession>A0AAD9DGN1</accession>
<keyword evidence="1 2" id="KW-0694">RNA-binding</keyword>
<dbReference type="Pfam" id="PF00076">
    <property type="entry name" value="RRM_1"/>
    <property type="match status" value="1"/>
</dbReference>
<evidence type="ECO:0000313" key="6">
    <source>
        <dbReference type="Proteomes" id="UP001224775"/>
    </source>
</evidence>
<protein>
    <recommendedName>
        <fullName evidence="4">RRM domain-containing protein</fullName>
    </recommendedName>
</protein>
<dbReference type="EMBL" id="JATAAI010000005">
    <property type="protein sequence ID" value="KAK1745364.1"/>
    <property type="molecule type" value="Genomic_DNA"/>
</dbReference>
<dbReference type="InterPro" id="IPR052462">
    <property type="entry name" value="SLIRP/GR-RBP-like"/>
</dbReference>
<evidence type="ECO:0000313" key="5">
    <source>
        <dbReference type="EMBL" id="KAK1745364.1"/>
    </source>
</evidence>
<dbReference type="GO" id="GO:0003723">
    <property type="term" value="F:RNA binding"/>
    <property type="evidence" value="ECO:0007669"/>
    <property type="project" value="UniProtKB-UniRule"/>
</dbReference>
<feature type="domain" description="RRM" evidence="4">
    <location>
        <begin position="110"/>
        <end position="204"/>
    </location>
</feature>
<dbReference type="Proteomes" id="UP001224775">
    <property type="component" value="Unassembled WGS sequence"/>
</dbReference>
<dbReference type="InterPro" id="IPR000504">
    <property type="entry name" value="RRM_dom"/>
</dbReference>
<feature type="compositionally biased region" description="Basic and acidic residues" evidence="3">
    <location>
        <begin position="351"/>
        <end position="370"/>
    </location>
</feature>
<evidence type="ECO:0000256" key="1">
    <source>
        <dbReference type="ARBA" id="ARBA00022884"/>
    </source>
</evidence>
<feature type="region of interest" description="Disordered" evidence="3">
    <location>
        <begin position="70"/>
        <end position="103"/>
    </location>
</feature>
<sequence length="389" mass="43990">MPPSRLTSLAATAASVVAACTSIRQAAAFSTSTSSTCDVSSKSCSSFTGWTPTHQIIQQHHSPAAHSLTMKVSSKSKRGRSNKSSHLIELNNERLSTAGRPGTKSFMDPNKLFIGNLHFDATESDIRQLFADYWGVPVDVVDERIESIKVIRDWKTGKSKGFGFLQFYEPMVATSTMVSMNQAKNKKGGWKIKGRSVRLDQGMRNREEEEKELQRRKAEKEKKKRERMARADLDEEGKVIHDALAGVDGRSGEEEEGMMSEDDMITFMEKGGLRGVMPLTTETAGFLGIEGMYEDDEEDDDYYSEFYGDNGYNDEDWNGGDLDEEEDTEDLENFVFDGDFEAEYNPNEYEALSKEEEAEMKQMNREQRREANKRRKKRKLPFKGFGSPN</sequence>
<feature type="compositionally biased region" description="Basic residues" evidence="3">
    <location>
        <begin position="371"/>
        <end position="381"/>
    </location>
</feature>
<feature type="region of interest" description="Disordered" evidence="3">
    <location>
        <begin position="338"/>
        <end position="389"/>
    </location>
</feature>
<dbReference type="PROSITE" id="PS51257">
    <property type="entry name" value="PROKAR_LIPOPROTEIN"/>
    <property type="match status" value="1"/>
</dbReference>
<dbReference type="InterPro" id="IPR035979">
    <property type="entry name" value="RBD_domain_sf"/>
</dbReference>
<evidence type="ECO:0000256" key="2">
    <source>
        <dbReference type="PROSITE-ProRule" id="PRU00176"/>
    </source>
</evidence>
<dbReference type="AlphaFoldDB" id="A0AAD9DGN1"/>
<feature type="region of interest" description="Disordered" evidence="3">
    <location>
        <begin position="198"/>
        <end position="230"/>
    </location>
</feature>
<dbReference type="SMART" id="SM00360">
    <property type="entry name" value="RRM"/>
    <property type="match status" value="1"/>
</dbReference>
<organism evidence="5 6">
    <name type="scientific">Skeletonema marinoi</name>
    <dbReference type="NCBI Taxonomy" id="267567"/>
    <lineage>
        <taxon>Eukaryota</taxon>
        <taxon>Sar</taxon>
        <taxon>Stramenopiles</taxon>
        <taxon>Ochrophyta</taxon>
        <taxon>Bacillariophyta</taxon>
        <taxon>Coscinodiscophyceae</taxon>
        <taxon>Thalassiosirophycidae</taxon>
        <taxon>Thalassiosirales</taxon>
        <taxon>Skeletonemataceae</taxon>
        <taxon>Skeletonema</taxon>
        <taxon>Skeletonema marinoi-dohrnii complex</taxon>
    </lineage>
</organism>
<dbReference type="SUPFAM" id="SSF54928">
    <property type="entry name" value="RNA-binding domain, RBD"/>
    <property type="match status" value="1"/>
</dbReference>
<reference evidence="5" key="1">
    <citation type="submission" date="2023-06" db="EMBL/GenBank/DDBJ databases">
        <title>Survivors Of The Sea: Transcriptome response of Skeletonema marinoi to long-term dormancy.</title>
        <authorList>
            <person name="Pinder M.I.M."/>
            <person name="Kourtchenko O."/>
            <person name="Robertson E.K."/>
            <person name="Larsson T."/>
            <person name="Maumus F."/>
            <person name="Osuna-Cruz C.M."/>
            <person name="Vancaester E."/>
            <person name="Stenow R."/>
            <person name="Vandepoele K."/>
            <person name="Ploug H."/>
            <person name="Bruchert V."/>
            <person name="Godhe A."/>
            <person name="Topel M."/>
        </authorList>
    </citation>
    <scope>NUCLEOTIDE SEQUENCE</scope>
    <source>
        <strain evidence="5">R05AC</strain>
    </source>
</reference>